<comment type="catalytic activity">
    <reaction evidence="4">
        <text>chorismate + L-glutamine = anthranilate + pyruvate + L-glutamate + H(+)</text>
        <dbReference type="Rhea" id="RHEA:21732"/>
        <dbReference type="ChEBI" id="CHEBI:15361"/>
        <dbReference type="ChEBI" id="CHEBI:15378"/>
        <dbReference type="ChEBI" id="CHEBI:16567"/>
        <dbReference type="ChEBI" id="CHEBI:29748"/>
        <dbReference type="ChEBI" id="CHEBI:29985"/>
        <dbReference type="ChEBI" id="CHEBI:58359"/>
        <dbReference type="EC" id="4.1.3.27"/>
    </reaction>
</comment>
<dbReference type="Pfam" id="PF00117">
    <property type="entry name" value="GATase"/>
    <property type="match status" value="1"/>
</dbReference>
<dbReference type="Pfam" id="PF00425">
    <property type="entry name" value="Chorismate_bind"/>
    <property type="match status" value="1"/>
</dbReference>
<dbReference type="SUPFAM" id="SSF52317">
    <property type="entry name" value="Class I glutamine amidotransferase-like"/>
    <property type="match status" value="1"/>
</dbReference>
<organism evidence="8 9">
    <name type="scientific">Streptomyces caelestis</name>
    <dbReference type="NCBI Taxonomy" id="36816"/>
    <lineage>
        <taxon>Bacteria</taxon>
        <taxon>Bacillati</taxon>
        <taxon>Actinomycetota</taxon>
        <taxon>Actinomycetes</taxon>
        <taxon>Kitasatosporales</taxon>
        <taxon>Streptomycetaceae</taxon>
        <taxon>Streptomyces</taxon>
    </lineage>
</organism>
<keyword evidence="9" id="KW-1185">Reference proteome</keyword>
<dbReference type="InterPro" id="IPR019999">
    <property type="entry name" value="Anth_synth_I-like"/>
</dbReference>
<dbReference type="GO" id="GO:0004049">
    <property type="term" value="F:anthranilate synthase activity"/>
    <property type="evidence" value="ECO:0007669"/>
    <property type="project" value="UniProtKB-EC"/>
</dbReference>
<evidence type="ECO:0000256" key="3">
    <source>
        <dbReference type="ARBA" id="ARBA00023239"/>
    </source>
</evidence>
<dbReference type="PANTHER" id="PTHR11236:SF49">
    <property type="entry name" value="ANTHRANILATE SYNTHASE COMPONENT 1"/>
    <property type="match status" value="1"/>
</dbReference>
<feature type="domain" description="Chorismate-utilising enzyme C-terminal" evidence="7">
    <location>
        <begin position="131"/>
        <end position="390"/>
    </location>
</feature>
<dbReference type="PRINTS" id="PR00097">
    <property type="entry name" value="ANTSNTHASEII"/>
</dbReference>
<protein>
    <recommendedName>
        <fullName evidence="1">anthranilate synthase</fullName>
        <ecNumber evidence="1">4.1.3.27</ecNumber>
    </recommendedName>
</protein>
<reference evidence="8 9" key="1">
    <citation type="submission" date="2015-07" db="EMBL/GenBank/DDBJ databases">
        <authorList>
            <person name="Noorani M."/>
        </authorList>
    </citation>
    <scope>NUCLEOTIDE SEQUENCE [LARGE SCALE GENOMIC DNA]</scope>
    <source>
        <strain evidence="8 9">NRRL B-24567</strain>
    </source>
</reference>
<name>A0A0M9X6V9_9ACTN</name>
<dbReference type="RefSeq" id="WP_030835579.1">
    <property type="nucleotide sequence ID" value="NZ_JBFBKA010000017.1"/>
</dbReference>
<dbReference type="OrthoDB" id="8594609at2"/>
<keyword evidence="2" id="KW-0315">Glutamine amidotransferase</keyword>
<dbReference type="SUPFAM" id="SSF56322">
    <property type="entry name" value="ADC synthase"/>
    <property type="match status" value="1"/>
</dbReference>
<dbReference type="InterPro" id="IPR017926">
    <property type="entry name" value="GATASE"/>
</dbReference>
<dbReference type="EC" id="4.1.3.27" evidence="1"/>
<dbReference type="InterPro" id="IPR005801">
    <property type="entry name" value="ADC_synthase"/>
</dbReference>
<comment type="caution">
    <text evidence="8">The sequence shown here is derived from an EMBL/GenBank/DDBJ whole genome shotgun (WGS) entry which is preliminary data.</text>
</comment>
<dbReference type="PATRIC" id="fig|36816.3.peg.6131"/>
<evidence type="ECO:0000313" key="9">
    <source>
        <dbReference type="Proteomes" id="UP000037773"/>
    </source>
</evidence>
<sequence length="640" mass="68732">MTGTRAGRPHEGGLLDEILGPTPPPFALLHRPEATGPGVLDILVGEVSHPGTLAGIPLPEPSGATGAPRHEVLALVPYRQIAERGFTGHDDGTPLVALSVARQETAPLAAVLQRLPDDPIRTTGARFDVDDDAYAETVRRIIADEIGTGEGANFVIKRTFTVDISDYTPRSALTFFKRLLENEKNAYWTFVVHTGERTLVGATPERHISVHDGTAVMNPISGTYRYPATGPTLPEVMDFLADRKEADELYMVVDEELKMMARICPGGGRVTGPFLKEMARLAHTEYFIEGETASDPREVLRETLFAPTVTGSPLESACRVIGRYEQQGRGYYSGVLALIGRDAEGGSALDSAICIRTADIDARGTVRIGVGATLVRHSDPLSEVAETHAKAAGLLAALEGGGAARFAAHPEVCRALEARNATIAGFWLADGARPAGRAALPAGRRVLVVDAEDTFTSMIGHQLRSLGLEVTVTRFDEPYRVEGYDLVVMGPGPGDPRDLAHPKIAHLDGTIARLIEEQRPFLAICLSHQVLSRRLGLDLVRRSVPNQGVQRDVDLFGRRERVGFYNTFAASSGEDKVEADGVGVVEIARDPDSREVHAMRGTHFASMQFHPESVLTQNGVAITGELVRGLLSGSPLASAA</sequence>
<dbReference type="PANTHER" id="PTHR11236">
    <property type="entry name" value="AMINOBENZOATE/ANTHRANILATE SYNTHASE"/>
    <property type="match status" value="1"/>
</dbReference>
<feature type="region of interest" description="Disordered" evidence="5">
    <location>
        <begin position="1"/>
        <end position="21"/>
    </location>
</feature>
<dbReference type="InterPro" id="IPR015890">
    <property type="entry name" value="Chorismate_C"/>
</dbReference>
<dbReference type="PROSITE" id="PS51273">
    <property type="entry name" value="GATASE_TYPE_1"/>
    <property type="match status" value="1"/>
</dbReference>
<dbReference type="EMBL" id="LGCN01000225">
    <property type="protein sequence ID" value="KOT33131.1"/>
    <property type="molecule type" value="Genomic_DNA"/>
</dbReference>
<gene>
    <name evidence="8" type="ORF">ADK41_28320</name>
</gene>
<evidence type="ECO:0000256" key="2">
    <source>
        <dbReference type="ARBA" id="ARBA00022962"/>
    </source>
</evidence>
<dbReference type="Proteomes" id="UP000037773">
    <property type="component" value="Unassembled WGS sequence"/>
</dbReference>
<evidence type="ECO:0000256" key="1">
    <source>
        <dbReference type="ARBA" id="ARBA00012266"/>
    </source>
</evidence>
<proteinExistence type="predicted"/>
<evidence type="ECO:0000259" key="7">
    <source>
        <dbReference type="Pfam" id="PF00425"/>
    </source>
</evidence>
<accession>A0A0M9X6V9</accession>
<keyword evidence="3" id="KW-0456">Lyase</keyword>
<dbReference type="Gene3D" id="3.60.120.10">
    <property type="entry name" value="Anthranilate synthase"/>
    <property type="match status" value="1"/>
</dbReference>
<dbReference type="InterPro" id="IPR029062">
    <property type="entry name" value="Class_I_gatase-like"/>
</dbReference>
<dbReference type="CDD" id="cd01743">
    <property type="entry name" value="GATase1_Anthranilate_Synthase"/>
    <property type="match status" value="1"/>
</dbReference>
<dbReference type="PRINTS" id="PR00096">
    <property type="entry name" value="GATASE"/>
</dbReference>
<feature type="domain" description="Glutamine amidotransferase" evidence="6">
    <location>
        <begin position="447"/>
        <end position="622"/>
    </location>
</feature>
<evidence type="ECO:0000259" key="6">
    <source>
        <dbReference type="Pfam" id="PF00117"/>
    </source>
</evidence>
<evidence type="ECO:0000256" key="4">
    <source>
        <dbReference type="ARBA" id="ARBA00047683"/>
    </source>
</evidence>
<evidence type="ECO:0000313" key="8">
    <source>
        <dbReference type="EMBL" id="KOT33131.1"/>
    </source>
</evidence>
<dbReference type="Gene3D" id="3.40.50.880">
    <property type="match status" value="1"/>
</dbReference>
<dbReference type="AlphaFoldDB" id="A0A0M9X6V9"/>
<dbReference type="InterPro" id="IPR006221">
    <property type="entry name" value="TrpG/PapA_dom"/>
</dbReference>
<dbReference type="GO" id="GO:0000162">
    <property type="term" value="P:L-tryptophan biosynthetic process"/>
    <property type="evidence" value="ECO:0007669"/>
    <property type="project" value="TreeGrafter"/>
</dbReference>
<evidence type="ECO:0000256" key="5">
    <source>
        <dbReference type="SAM" id="MobiDB-lite"/>
    </source>
</evidence>